<feature type="chain" id="PRO_5012429292" evidence="2">
    <location>
        <begin position="16"/>
        <end position="414"/>
    </location>
</feature>
<dbReference type="OrthoDB" id="300625at2759"/>
<evidence type="ECO:0000256" key="1">
    <source>
        <dbReference type="SAM" id="Coils"/>
    </source>
</evidence>
<dbReference type="EMBL" id="CT868661">
    <property type="protein sequence ID" value="CAK91098.1"/>
    <property type="molecule type" value="Genomic_DNA"/>
</dbReference>
<evidence type="ECO:0000256" key="2">
    <source>
        <dbReference type="SAM" id="SignalP"/>
    </source>
</evidence>
<reference evidence="3 4" key="1">
    <citation type="journal article" date="2006" name="Nature">
        <title>Global trends of whole-genome duplications revealed by the ciliate Paramecium tetraurelia.</title>
        <authorList>
            <consortium name="Genoscope"/>
            <person name="Aury J.-M."/>
            <person name="Jaillon O."/>
            <person name="Duret L."/>
            <person name="Noel B."/>
            <person name="Jubin C."/>
            <person name="Porcel B.M."/>
            <person name="Segurens B."/>
            <person name="Daubin V."/>
            <person name="Anthouard V."/>
            <person name="Aiach N."/>
            <person name="Arnaiz O."/>
            <person name="Billaut A."/>
            <person name="Beisson J."/>
            <person name="Blanc I."/>
            <person name="Bouhouche K."/>
            <person name="Camara F."/>
            <person name="Duharcourt S."/>
            <person name="Guigo R."/>
            <person name="Gogendeau D."/>
            <person name="Katinka M."/>
            <person name="Keller A.-M."/>
            <person name="Kissmehl R."/>
            <person name="Klotz C."/>
            <person name="Koll F."/>
            <person name="Le Moue A."/>
            <person name="Lepere C."/>
            <person name="Malinsky S."/>
            <person name="Nowacki M."/>
            <person name="Nowak J.K."/>
            <person name="Plattner H."/>
            <person name="Poulain J."/>
            <person name="Ruiz F."/>
            <person name="Serrano V."/>
            <person name="Zagulski M."/>
            <person name="Dessen P."/>
            <person name="Betermier M."/>
            <person name="Weissenbach J."/>
            <person name="Scarpelli C."/>
            <person name="Schachter V."/>
            <person name="Sperling L."/>
            <person name="Meyer E."/>
            <person name="Cohen J."/>
            <person name="Wincker P."/>
        </authorList>
    </citation>
    <scope>NUCLEOTIDE SEQUENCE [LARGE SCALE GENOMIC DNA]</scope>
    <source>
        <strain evidence="3 4">Stock d4-2</strain>
    </source>
</reference>
<evidence type="ECO:0000313" key="4">
    <source>
        <dbReference type="Proteomes" id="UP000000600"/>
    </source>
</evidence>
<dbReference type="RefSeq" id="XP_001458495.1">
    <property type="nucleotide sequence ID" value="XM_001458458.1"/>
</dbReference>
<keyword evidence="1" id="KW-0175">Coiled coil</keyword>
<feature type="coiled-coil region" evidence="1">
    <location>
        <begin position="218"/>
        <end position="288"/>
    </location>
</feature>
<dbReference type="eggNOG" id="ENOG502SPD6">
    <property type="taxonomic scope" value="Eukaryota"/>
</dbReference>
<proteinExistence type="predicted"/>
<sequence length="414" mass="46993">MKFAICLALIALTQSVLIKHASDPHAAVFAQLENLEDHPLGKKILDTIAIQMRNQSPLSDIAKMLQDLRENLVLQQQNAELVHVAQEADCEAEIYGYNRRIEFASNEITEATMDINKYTADLELLQQEIENQVVQLNILNQQEEQLREQRAEDHAAYQEREIQTPKVVEALDVIAAKLSAIQPEADAEVVLAELERVGGENPILALVQLASTFSAEKLQSVQAKIGELRASLEQALIDDREEEIQSQLNYEAQIYSIQEQREAIQSAKAEAENKIGQVENMLAAAKKRKYDAGRELESATNGKKQKEAQCDNWRSLYARDTEQRTTEISIIRLSGINSCYKIRRCFQLHEGKNQLTLIQIFILSNNYYSLLYFSRVSTYSNVFPNQNQFISSLNEKSLVLKSEQKVVLIEKVNI</sequence>
<dbReference type="AlphaFoldDB" id="A0E731"/>
<dbReference type="GeneID" id="5044280"/>
<accession>A0E731</accession>
<keyword evidence="2" id="KW-0732">Signal</keyword>
<dbReference type="Proteomes" id="UP000000600">
    <property type="component" value="Unassembled WGS sequence"/>
</dbReference>
<keyword evidence="4" id="KW-1185">Reference proteome</keyword>
<name>A0E731_PARTE</name>
<protein>
    <submittedName>
        <fullName evidence="3">Uncharacterized protein</fullName>
    </submittedName>
</protein>
<gene>
    <name evidence="3" type="ORF">GSPATT00023826001</name>
</gene>
<evidence type="ECO:0000313" key="3">
    <source>
        <dbReference type="EMBL" id="CAK91098.1"/>
    </source>
</evidence>
<feature type="coiled-coil region" evidence="1">
    <location>
        <begin position="58"/>
        <end position="159"/>
    </location>
</feature>
<feature type="signal peptide" evidence="2">
    <location>
        <begin position="1"/>
        <end position="15"/>
    </location>
</feature>
<dbReference type="HOGENOM" id="CLU_066986_0_0_1"/>
<organism evidence="3 4">
    <name type="scientific">Paramecium tetraurelia</name>
    <dbReference type="NCBI Taxonomy" id="5888"/>
    <lineage>
        <taxon>Eukaryota</taxon>
        <taxon>Sar</taxon>
        <taxon>Alveolata</taxon>
        <taxon>Ciliophora</taxon>
        <taxon>Intramacronucleata</taxon>
        <taxon>Oligohymenophorea</taxon>
        <taxon>Peniculida</taxon>
        <taxon>Parameciidae</taxon>
        <taxon>Paramecium</taxon>
    </lineage>
</organism>
<dbReference type="InParanoid" id="A0E731"/>
<dbReference type="OMA" id="IKHASDP"/>
<dbReference type="KEGG" id="ptm:GSPATT00023826001"/>